<evidence type="ECO:0000313" key="2">
    <source>
        <dbReference type="Proteomes" id="UP000052015"/>
    </source>
</evidence>
<comment type="caution">
    <text evidence="1">The sequence shown here is derived from an EMBL/GenBank/DDBJ whole genome shotgun (WGS) entry which is preliminary data.</text>
</comment>
<dbReference type="Proteomes" id="UP000052015">
    <property type="component" value="Unassembled WGS sequence"/>
</dbReference>
<gene>
    <name evidence="1" type="ORF">ABG79_02148</name>
</gene>
<proteinExistence type="predicted"/>
<evidence type="ECO:0000313" key="1">
    <source>
        <dbReference type="EMBL" id="KRQ86016.1"/>
    </source>
</evidence>
<dbReference type="RefSeq" id="WP_160318237.1">
    <property type="nucleotide sequence ID" value="NZ_LKHP01000017.1"/>
</dbReference>
<keyword evidence="2" id="KW-1185">Reference proteome</keyword>
<dbReference type="STRING" id="908809.ABG79_02148"/>
<name>A0A0R3JRB7_CALMK</name>
<reference evidence="1 2" key="1">
    <citation type="submission" date="2015-09" db="EMBL/GenBank/DDBJ databases">
        <title>Draft genome sequence of a Caloramator mitchellensis, a moderate thermophile from the Great Artesian Basin of Australia.</title>
        <authorList>
            <person name="Patel B.K."/>
        </authorList>
    </citation>
    <scope>NUCLEOTIDE SEQUENCE [LARGE SCALE GENOMIC DNA]</scope>
    <source>
        <strain evidence="1 2">VF08</strain>
    </source>
</reference>
<dbReference type="AlphaFoldDB" id="A0A0R3JRB7"/>
<accession>A0A0R3JRB7</accession>
<sequence length="50" mass="5714">MKELKVKVNLEDSSLLKELVEAIEEFNKAINRLENITTKLSEIQVGLKVD</sequence>
<dbReference type="EMBL" id="LKHP01000017">
    <property type="protein sequence ID" value="KRQ86016.1"/>
    <property type="molecule type" value="Genomic_DNA"/>
</dbReference>
<protein>
    <submittedName>
        <fullName evidence="1">Uncharacterized protein</fullName>
    </submittedName>
</protein>
<organism evidence="1 2">
    <name type="scientific">Caloramator mitchellensis</name>
    <dbReference type="NCBI Taxonomy" id="908809"/>
    <lineage>
        <taxon>Bacteria</taxon>
        <taxon>Bacillati</taxon>
        <taxon>Bacillota</taxon>
        <taxon>Clostridia</taxon>
        <taxon>Eubacteriales</taxon>
        <taxon>Clostridiaceae</taxon>
        <taxon>Caloramator</taxon>
    </lineage>
</organism>